<dbReference type="Gene3D" id="3.30.450.40">
    <property type="match status" value="1"/>
</dbReference>
<dbReference type="SUPFAM" id="SSF55781">
    <property type="entry name" value="GAF domain-like"/>
    <property type="match status" value="1"/>
</dbReference>
<dbReference type="SMART" id="SM00065">
    <property type="entry name" value="GAF"/>
    <property type="match status" value="1"/>
</dbReference>
<evidence type="ECO:0000313" key="4">
    <source>
        <dbReference type="Proteomes" id="UP001206483"/>
    </source>
</evidence>
<dbReference type="InterPro" id="IPR029016">
    <property type="entry name" value="GAF-like_dom_sf"/>
</dbReference>
<evidence type="ECO:0000259" key="2">
    <source>
        <dbReference type="SMART" id="SM00065"/>
    </source>
</evidence>
<protein>
    <submittedName>
        <fullName evidence="3">GAF domain-containing protein/sugar diacid utilization regulator</fullName>
    </submittedName>
</protein>
<keyword evidence="4" id="KW-1185">Reference proteome</keyword>
<name>A0ABT1J825_9ACTN</name>
<sequence length="647" mass="69581">MNGRLADSVAFSVLELLASEAPLAQFEDLIEEARRACAADEELELLGRLKQLSLSIRSQSKRRQQREAGLSALVDTARDLAMPYDLDSLLKVITRRARLLLGVDMSYISFPDDEHGYVYVRTSDGHTSTLSVGLRLPDGSGLGSSVLANPAPFWTPDYLADERIQHSPVIDDVVSAEGLHAIMGVPLSHRTRPFGVLYVADRNVRYFTTDEIALMSSLGDLAGVAIEKARLLDQSTATVSKLELHSSRAEAGLQEVRELSEVHVELLDLALSGADPHALVREAGRRLDLGLRVHASDGTVVTSAGDLPELDEAGVVAAAMDAHATRRAVPLADGLWAAPVRAGSAHLGTLLIRPSAEHADHAEQFARLIAQVVAVPLLLDNSRAATALGHVRDELLDELLATPQRPPQQLAQRARRIGIDLSHPHVVVIARPEGDSQGKAATWASLYAHRLSGLKRVDNGRAVLLLPGSDPGAAARAVSEELTPLLGGPVTVSAAGPAADPVSVFHAYQEALRCLDAMTSLGAVGRAASARELGFIGVLLSDNHDVAGFIDSTIGPVLDYDQQRFTELARTLTAYFETGNSPTYAAQKLHVHTNTVARRLERISELLGPEWQKPERSFEIQLAMRLSQVQQLLLDRPGGEDTAGQEA</sequence>
<evidence type="ECO:0000256" key="1">
    <source>
        <dbReference type="ARBA" id="ARBA00006754"/>
    </source>
</evidence>
<dbReference type="RefSeq" id="WP_253803125.1">
    <property type="nucleotide sequence ID" value="NZ_BAAAUB010000039.1"/>
</dbReference>
<dbReference type="InterPro" id="IPR051448">
    <property type="entry name" value="CdaR-like_regulators"/>
</dbReference>
<dbReference type="PANTHER" id="PTHR33744:SF1">
    <property type="entry name" value="DNA-BINDING TRANSCRIPTIONAL ACTIVATOR ADER"/>
    <property type="match status" value="1"/>
</dbReference>
<evidence type="ECO:0000313" key="3">
    <source>
        <dbReference type="EMBL" id="MCP2313354.1"/>
    </source>
</evidence>
<organism evidence="3 4">
    <name type="scientific">Kitasatospora paracochleata</name>
    <dbReference type="NCBI Taxonomy" id="58354"/>
    <lineage>
        <taxon>Bacteria</taxon>
        <taxon>Bacillati</taxon>
        <taxon>Actinomycetota</taxon>
        <taxon>Actinomycetes</taxon>
        <taxon>Kitasatosporales</taxon>
        <taxon>Streptomycetaceae</taxon>
        <taxon>Kitasatospora</taxon>
    </lineage>
</organism>
<dbReference type="InterPro" id="IPR025736">
    <property type="entry name" value="PucR_C-HTH_dom"/>
</dbReference>
<proteinExistence type="inferred from homology"/>
<dbReference type="Gene3D" id="1.10.10.2840">
    <property type="entry name" value="PucR C-terminal helix-turn-helix domain"/>
    <property type="match status" value="1"/>
</dbReference>
<accession>A0ABT1J825</accession>
<dbReference type="Pfam" id="PF01590">
    <property type="entry name" value="GAF"/>
    <property type="match status" value="1"/>
</dbReference>
<reference evidence="3 4" key="1">
    <citation type="submission" date="2022-06" db="EMBL/GenBank/DDBJ databases">
        <title>Sequencing the genomes of 1000 actinobacteria strains.</title>
        <authorList>
            <person name="Klenk H.-P."/>
        </authorList>
    </citation>
    <scope>NUCLEOTIDE SEQUENCE [LARGE SCALE GENOMIC DNA]</scope>
    <source>
        <strain evidence="3 4">DSM 41656</strain>
    </source>
</reference>
<dbReference type="Proteomes" id="UP001206483">
    <property type="component" value="Unassembled WGS sequence"/>
</dbReference>
<dbReference type="InterPro" id="IPR041522">
    <property type="entry name" value="CdaR_GGDEF"/>
</dbReference>
<dbReference type="InterPro" id="IPR003018">
    <property type="entry name" value="GAF"/>
</dbReference>
<feature type="domain" description="GAF" evidence="2">
    <location>
        <begin position="85"/>
        <end position="236"/>
    </location>
</feature>
<dbReference type="PANTHER" id="PTHR33744">
    <property type="entry name" value="CARBOHYDRATE DIACID REGULATOR"/>
    <property type="match status" value="1"/>
</dbReference>
<dbReference type="Pfam" id="PF17853">
    <property type="entry name" value="GGDEF_2"/>
    <property type="match status" value="1"/>
</dbReference>
<dbReference type="Pfam" id="PF13556">
    <property type="entry name" value="HTH_30"/>
    <property type="match status" value="1"/>
</dbReference>
<gene>
    <name evidence="3" type="ORF">FHR36_006535</name>
</gene>
<comment type="caution">
    <text evidence="3">The sequence shown here is derived from an EMBL/GenBank/DDBJ whole genome shotgun (WGS) entry which is preliminary data.</text>
</comment>
<dbReference type="InterPro" id="IPR042070">
    <property type="entry name" value="PucR_C-HTH_sf"/>
</dbReference>
<comment type="similarity">
    <text evidence="1">Belongs to the CdaR family.</text>
</comment>
<dbReference type="EMBL" id="JAMZDX010000006">
    <property type="protein sequence ID" value="MCP2313354.1"/>
    <property type="molecule type" value="Genomic_DNA"/>
</dbReference>